<organism evidence="5 6">
    <name type="scientific">Oreochromis niloticus</name>
    <name type="common">Nile tilapia</name>
    <name type="synonym">Tilapia nilotica</name>
    <dbReference type="NCBI Taxonomy" id="8128"/>
    <lineage>
        <taxon>Eukaryota</taxon>
        <taxon>Metazoa</taxon>
        <taxon>Chordata</taxon>
        <taxon>Craniata</taxon>
        <taxon>Vertebrata</taxon>
        <taxon>Euteleostomi</taxon>
        <taxon>Actinopterygii</taxon>
        <taxon>Neopterygii</taxon>
        <taxon>Teleostei</taxon>
        <taxon>Neoteleostei</taxon>
        <taxon>Acanthomorphata</taxon>
        <taxon>Ovalentaria</taxon>
        <taxon>Cichlomorphae</taxon>
        <taxon>Cichliformes</taxon>
        <taxon>Cichlidae</taxon>
        <taxon>African cichlids</taxon>
        <taxon>Pseudocrenilabrinae</taxon>
        <taxon>Oreochromini</taxon>
        <taxon>Oreochromis</taxon>
    </lineage>
</organism>
<dbReference type="GeneTree" id="ENSGT01030000234575"/>
<keyword evidence="6" id="KW-1185">Reference proteome</keyword>
<dbReference type="Ensembl" id="ENSONIT00000043100.1">
    <property type="protein sequence ID" value="ENSONIP00000050019.1"/>
    <property type="gene ID" value="ENSONIG00000034205.1"/>
</dbReference>
<dbReference type="SMART" id="SM00034">
    <property type="entry name" value="CLECT"/>
    <property type="match status" value="1"/>
</dbReference>
<dbReference type="Pfam" id="PF00059">
    <property type="entry name" value="Lectin_C"/>
    <property type="match status" value="1"/>
</dbReference>
<dbReference type="AlphaFoldDB" id="A0A669CAH3"/>
<dbReference type="SUPFAM" id="SSF56436">
    <property type="entry name" value="C-type lectin-like"/>
    <property type="match status" value="1"/>
</dbReference>
<evidence type="ECO:0000313" key="6">
    <source>
        <dbReference type="Proteomes" id="UP000005207"/>
    </source>
</evidence>
<keyword evidence="3" id="KW-0472">Membrane</keyword>
<accession>A0A669CAH3</accession>
<feature type="coiled-coil region" evidence="2">
    <location>
        <begin position="105"/>
        <end position="163"/>
    </location>
</feature>
<feature type="domain" description="C-type lectin" evidence="4">
    <location>
        <begin position="174"/>
        <end position="291"/>
    </location>
</feature>
<proteinExistence type="predicted"/>
<dbReference type="Proteomes" id="UP000005207">
    <property type="component" value="Linkage group LG19"/>
</dbReference>
<gene>
    <name evidence="5" type="primary">LOC102082425</name>
</gene>
<feature type="transmembrane region" description="Helical" evidence="3">
    <location>
        <begin position="49"/>
        <end position="70"/>
    </location>
</feature>
<keyword evidence="1" id="KW-0430">Lectin</keyword>
<dbReference type="InterPro" id="IPR033989">
    <property type="entry name" value="CD209-like_CTLD"/>
</dbReference>
<protein>
    <recommendedName>
        <fullName evidence="4">C-type lectin domain-containing protein</fullName>
    </recommendedName>
</protein>
<dbReference type="PANTHER" id="PTHR22803">
    <property type="entry name" value="MANNOSE, PHOSPHOLIPASE, LECTIN RECEPTOR RELATED"/>
    <property type="match status" value="1"/>
</dbReference>
<reference evidence="6" key="1">
    <citation type="submission" date="2012-01" db="EMBL/GenBank/DDBJ databases">
        <title>The Genome Sequence of Oreochromis niloticus (Nile Tilapia).</title>
        <authorList>
            <consortium name="Broad Institute Genome Assembly Team"/>
            <consortium name="Broad Institute Sequencing Platform"/>
            <person name="Di Palma F."/>
            <person name="Johnson J."/>
            <person name="Lander E.S."/>
            <person name="Lindblad-Toh K."/>
        </authorList>
    </citation>
    <scope>NUCLEOTIDE SEQUENCE [LARGE SCALE GENOMIC DNA]</scope>
</reference>
<name>A0A669CAH3_ORENI</name>
<evidence type="ECO:0000256" key="3">
    <source>
        <dbReference type="SAM" id="Phobius"/>
    </source>
</evidence>
<evidence type="ECO:0000259" key="4">
    <source>
        <dbReference type="PROSITE" id="PS50041"/>
    </source>
</evidence>
<evidence type="ECO:0000256" key="2">
    <source>
        <dbReference type="SAM" id="Coils"/>
    </source>
</evidence>
<evidence type="ECO:0000256" key="1">
    <source>
        <dbReference type="ARBA" id="ARBA00022734"/>
    </source>
</evidence>
<keyword evidence="2" id="KW-0175">Coiled coil</keyword>
<dbReference type="Ensembl" id="ENSONIT00000045200.1">
    <property type="protein sequence ID" value="ENSONIP00000043592.1"/>
    <property type="gene ID" value="ENSONIG00000034205.1"/>
</dbReference>
<dbReference type="OMA" id="RYWICER"/>
<evidence type="ECO:0000313" key="5">
    <source>
        <dbReference type="Ensembl" id="ENSONIP00000043592.1"/>
    </source>
</evidence>
<dbReference type="Gene3D" id="3.10.100.10">
    <property type="entry name" value="Mannose-Binding Protein A, subunit A"/>
    <property type="match status" value="1"/>
</dbReference>
<dbReference type="InterPro" id="IPR050111">
    <property type="entry name" value="C-type_lectin/snaclec_domain"/>
</dbReference>
<dbReference type="InterPro" id="IPR016186">
    <property type="entry name" value="C-type_lectin-like/link_sf"/>
</dbReference>
<sequence>MPTRVFRAEESSSVHKTCSSAMETQQKTGSVFSNNYKIFRKGGDGFNQWIILCLGLLNAVLLIVAVVLGINCAKVKEDSLHISNPAVTQLFNELDYLRSNHSDVIEAEEEAKKALESAINNHKEVKVKIEQLKTVNDGYQKQMQALQMEKANLKSNISALEGSCGGCLPGWALFNSSCYFFSYTESSTVKKNWHQSREDCGSRGSDLVVIDDQEEQKFVSSKIQNMKTSDQWWQNGFWIGITDIETEDRWVWINNVTEVEQRYWMDGEPNDQGTNGEDCGVAVSSIFNPWKTRYDGRCNWHNLHWICETPLTS</sequence>
<dbReference type="CDD" id="cd03590">
    <property type="entry name" value="CLECT_DC-SIGN_like"/>
    <property type="match status" value="1"/>
</dbReference>
<dbReference type="GO" id="GO:0030246">
    <property type="term" value="F:carbohydrate binding"/>
    <property type="evidence" value="ECO:0007669"/>
    <property type="project" value="UniProtKB-KW"/>
</dbReference>
<dbReference type="PROSITE" id="PS50041">
    <property type="entry name" value="C_TYPE_LECTIN_2"/>
    <property type="match status" value="1"/>
</dbReference>
<reference evidence="5" key="2">
    <citation type="submission" date="2025-05" db="UniProtKB">
        <authorList>
            <consortium name="Ensembl"/>
        </authorList>
    </citation>
    <scope>IDENTIFICATION</scope>
</reference>
<dbReference type="InterPro" id="IPR001304">
    <property type="entry name" value="C-type_lectin-like"/>
</dbReference>
<dbReference type="InterPro" id="IPR016187">
    <property type="entry name" value="CTDL_fold"/>
</dbReference>
<keyword evidence="3" id="KW-1133">Transmembrane helix</keyword>
<keyword evidence="3" id="KW-0812">Transmembrane</keyword>